<evidence type="ECO:0000313" key="1">
    <source>
        <dbReference type="EMBL" id="KKL49816.1"/>
    </source>
</evidence>
<gene>
    <name evidence="1" type="ORF">LCGC14_2311720</name>
</gene>
<sequence>MMTELPDIEFEKRIKSIQEKLAENSYDSYLVQVIENEAE</sequence>
<dbReference type="EMBL" id="LAZR01032824">
    <property type="protein sequence ID" value="KKL49816.1"/>
    <property type="molecule type" value="Genomic_DNA"/>
</dbReference>
<comment type="caution">
    <text evidence="1">The sequence shown here is derived from an EMBL/GenBank/DDBJ whole genome shotgun (WGS) entry which is preliminary data.</text>
</comment>
<name>A0A0F9D804_9ZZZZ</name>
<organism evidence="1">
    <name type="scientific">marine sediment metagenome</name>
    <dbReference type="NCBI Taxonomy" id="412755"/>
    <lineage>
        <taxon>unclassified sequences</taxon>
        <taxon>metagenomes</taxon>
        <taxon>ecological metagenomes</taxon>
    </lineage>
</organism>
<dbReference type="AlphaFoldDB" id="A0A0F9D804"/>
<reference evidence="1" key="1">
    <citation type="journal article" date="2015" name="Nature">
        <title>Complex archaea that bridge the gap between prokaryotes and eukaryotes.</title>
        <authorList>
            <person name="Spang A."/>
            <person name="Saw J.H."/>
            <person name="Jorgensen S.L."/>
            <person name="Zaremba-Niedzwiedzka K."/>
            <person name="Martijn J."/>
            <person name="Lind A.E."/>
            <person name="van Eijk R."/>
            <person name="Schleper C."/>
            <person name="Guy L."/>
            <person name="Ettema T.J."/>
        </authorList>
    </citation>
    <scope>NUCLEOTIDE SEQUENCE</scope>
</reference>
<protein>
    <submittedName>
        <fullName evidence="1">Uncharacterized protein</fullName>
    </submittedName>
</protein>
<accession>A0A0F9D804</accession>
<proteinExistence type="predicted"/>